<dbReference type="RefSeq" id="WP_033305408.1">
    <property type="nucleotide sequence ID" value="NZ_JBHSJE010000013.1"/>
</dbReference>
<name>A0ABV9VJA5_STRAZ</name>
<dbReference type="PANTHER" id="PTHR36933:SF1">
    <property type="entry name" value="SLL0788 PROTEIN"/>
    <property type="match status" value="1"/>
</dbReference>
<feature type="signal peptide" evidence="2">
    <location>
        <begin position="1"/>
        <end position="19"/>
    </location>
</feature>
<dbReference type="InterPro" id="IPR005183">
    <property type="entry name" value="DUF305_CopM-like"/>
</dbReference>
<reference evidence="5" key="1">
    <citation type="journal article" date="2019" name="Int. J. Syst. Evol. Microbiol.">
        <title>The Global Catalogue of Microorganisms (GCM) 10K type strain sequencing project: providing services to taxonomists for standard genome sequencing and annotation.</title>
        <authorList>
            <consortium name="The Broad Institute Genomics Platform"/>
            <consortium name="The Broad Institute Genome Sequencing Center for Infectious Disease"/>
            <person name="Wu L."/>
            <person name="Ma J."/>
        </authorList>
    </citation>
    <scope>NUCLEOTIDE SEQUENCE [LARGE SCALE GENOMIC DNA]</scope>
    <source>
        <strain evidence="5">ICMP 257</strain>
    </source>
</reference>
<keyword evidence="5" id="KW-1185">Reference proteome</keyword>
<proteinExistence type="predicted"/>
<organism evidence="4 5">
    <name type="scientific">Streptomyces atroolivaceus</name>
    <dbReference type="NCBI Taxonomy" id="66869"/>
    <lineage>
        <taxon>Bacteria</taxon>
        <taxon>Bacillati</taxon>
        <taxon>Actinomycetota</taxon>
        <taxon>Actinomycetes</taxon>
        <taxon>Kitasatosporales</taxon>
        <taxon>Streptomycetaceae</taxon>
        <taxon>Streptomyces</taxon>
    </lineage>
</organism>
<evidence type="ECO:0000313" key="5">
    <source>
        <dbReference type="Proteomes" id="UP001595908"/>
    </source>
</evidence>
<feature type="region of interest" description="Disordered" evidence="1">
    <location>
        <begin position="34"/>
        <end position="73"/>
    </location>
</feature>
<evidence type="ECO:0000256" key="2">
    <source>
        <dbReference type="SAM" id="SignalP"/>
    </source>
</evidence>
<comment type="caution">
    <text evidence="4">The sequence shown here is derived from an EMBL/GenBank/DDBJ whole genome shotgun (WGS) entry which is preliminary data.</text>
</comment>
<dbReference type="InterPro" id="IPR012347">
    <property type="entry name" value="Ferritin-like"/>
</dbReference>
<feature type="chain" id="PRO_5047421468" evidence="2">
    <location>
        <begin position="20"/>
        <end position="218"/>
    </location>
</feature>
<evidence type="ECO:0000256" key="1">
    <source>
        <dbReference type="SAM" id="MobiDB-lite"/>
    </source>
</evidence>
<dbReference type="Gene3D" id="1.20.1260.10">
    <property type="match status" value="1"/>
</dbReference>
<evidence type="ECO:0000313" key="4">
    <source>
        <dbReference type="EMBL" id="MFC4982982.1"/>
    </source>
</evidence>
<dbReference type="Pfam" id="PF03713">
    <property type="entry name" value="DUF305"/>
    <property type="match status" value="1"/>
</dbReference>
<evidence type="ECO:0000259" key="3">
    <source>
        <dbReference type="Pfam" id="PF03713"/>
    </source>
</evidence>
<dbReference type="PANTHER" id="PTHR36933">
    <property type="entry name" value="SLL0788 PROTEIN"/>
    <property type="match status" value="1"/>
</dbReference>
<dbReference type="Proteomes" id="UP001595908">
    <property type="component" value="Unassembled WGS sequence"/>
</dbReference>
<protein>
    <submittedName>
        <fullName evidence="4">DUF305 domain-containing protein</fullName>
    </submittedName>
</protein>
<dbReference type="GeneID" id="31237167"/>
<keyword evidence="2" id="KW-0732">Signal</keyword>
<dbReference type="PROSITE" id="PS51257">
    <property type="entry name" value="PROKAR_LIPOPROTEIN"/>
    <property type="match status" value="1"/>
</dbReference>
<feature type="domain" description="DUF305" evidence="3">
    <location>
        <begin position="75"/>
        <end position="216"/>
    </location>
</feature>
<dbReference type="EMBL" id="JBHSJE010000013">
    <property type="protein sequence ID" value="MFC4982982.1"/>
    <property type="molecule type" value="Genomic_DNA"/>
</dbReference>
<gene>
    <name evidence="4" type="ORF">ACFPL4_32345</name>
</gene>
<sequence>MPRRTAHLRAAALATTLVAAVLALGGCDGGDDGAMAGTDKGPSVVAPGRPGEPARTLSAEEAAKAARNDTPNSADHRYVRMMIEHHEQALVLTALVPGRAASPSVERLSNRISAAQKPEIGAMQGWLKNNGGDEREETHDHSSMPGMATDKQIQELRASKGKAFDRLFLELMITHHQGAVTMATEALADGNNVLVEEMANDVVAQQTVEIDRMRGLMT</sequence>
<accession>A0ABV9VJA5</accession>